<dbReference type="EMBL" id="OZ034815">
    <property type="protein sequence ID" value="CAL1370059.1"/>
    <property type="molecule type" value="Genomic_DNA"/>
</dbReference>
<evidence type="ECO:0000256" key="1">
    <source>
        <dbReference type="SAM" id="MobiDB-lite"/>
    </source>
</evidence>
<feature type="compositionally biased region" description="Basic and acidic residues" evidence="1">
    <location>
        <begin position="94"/>
        <end position="106"/>
    </location>
</feature>
<evidence type="ECO:0000313" key="2">
    <source>
        <dbReference type="EMBL" id="CAL1370059.1"/>
    </source>
</evidence>
<dbReference type="AlphaFoldDB" id="A0AAV2D8N8"/>
<feature type="region of interest" description="Disordered" evidence="1">
    <location>
        <begin position="89"/>
        <end position="126"/>
    </location>
</feature>
<accession>A0AAV2D8N8</accession>
<proteinExistence type="predicted"/>
<feature type="region of interest" description="Disordered" evidence="1">
    <location>
        <begin position="1"/>
        <end position="77"/>
    </location>
</feature>
<organism evidence="2 3">
    <name type="scientific">Linum trigynum</name>
    <dbReference type="NCBI Taxonomy" id="586398"/>
    <lineage>
        <taxon>Eukaryota</taxon>
        <taxon>Viridiplantae</taxon>
        <taxon>Streptophyta</taxon>
        <taxon>Embryophyta</taxon>
        <taxon>Tracheophyta</taxon>
        <taxon>Spermatophyta</taxon>
        <taxon>Magnoliopsida</taxon>
        <taxon>eudicotyledons</taxon>
        <taxon>Gunneridae</taxon>
        <taxon>Pentapetalae</taxon>
        <taxon>rosids</taxon>
        <taxon>fabids</taxon>
        <taxon>Malpighiales</taxon>
        <taxon>Linaceae</taxon>
        <taxon>Linum</taxon>
    </lineage>
</organism>
<gene>
    <name evidence="2" type="ORF">LTRI10_LOCUS12341</name>
</gene>
<feature type="compositionally biased region" description="Acidic residues" evidence="1">
    <location>
        <begin position="38"/>
        <end position="49"/>
    </location>
</feature>
<feature type="compositionally biased region" description="Basic and acidic residues" evidence="1">
    <location>
        <begin position="50"/>
        <end position="64"/>
    </location>
</feature>
<name>A0AAV2D8N8_9ROSI</name>
<evidence type="ECO:0000313" key="3">
    <source>
        <dbReference type="Proteomes" id="UP001497516"/>
    </source>
</evidence>
<keyword evidence="3" id="KW-1185">Reference proteome</keyword>
<dbReference type="Proteomes" id="UP001497516">
    <property type="component" value="Chromosome 2"/>
</dbReference>
<reference evidence="2 3" key="1">
    <citation type="submission" date="2024-04" db="EMBL/GenBank/DDBJ databases">
        <authorList>
            <person name="Fracassetti M."/>
        </authorList>
    </citation>
    <scope>NUCLEOTIDE SEQUENCE [LARGE SCALE GENOMIC DNA]</scope>
</reference>
<protein>
    <submittedName>
        <fullName evidence="2">Uncharacterized protein</fullName>
    </submittedName>
</protein>
<sequence length="126" mass="13396">MASKKASSKRPVEKKKTTRIRISTSSVDTGGLFSSEGGSEDYEGEEETEFGARDLEEGQMRRAQEEEEEGGSGGGDWVVGTAVTVLAVGNDVQGGRESEGELRGGEEVGGSERGFQGPGKYLFQRS</sequence>